<dbReference type="Proteomes" id="UP000188604">
    <property type="component" value="Chromosome"/>
</dbReference>
<evidence type="ECO:0000313" key="2">
    <source>
        <dbReference type="Proteomes" id="UP000188604"/>
    </source>
</evidence>
<keyword evidence="2" id="KW-1185">Reference proteome</keyword>
<protein>
    <submittedName>
        <fullName evidence="1">Uncharacterized protein</fullName>
    </submittedName>
</protein>
<reference evidence="1 2" key="1">
    <citation type="submission" date="2016-03" db="EMBL/GenBank/DDBJ databases">
        <title>Acetic acid bacteria sequencing.</title>
        <authorList>
            <person name="Brandt J."/>
            <person name="Jakob F."/>
            <person name="Vogel R.F."/>
        </authorList>
    </citation>
    <scope>NUCLEOTIDE SEQUENCE [LARGE SCALE GENOMIC DNA]</scope>
    <source>
        <strain evidence="1 2">NBRC 101099</strain>
    </source>
</reference>
<sequence>MDFGPNLLVWPLGRNSLGYVMMQTKLFAMLRSTYADMTPRPGLRNALAAIVLGLPMCVMPRAVAAPVVPEAARNVNSTLDGDLLAGIVFTQRHDVHYAGGALYAAVHDGMTDPVFISTALHFVAMDAGDNAAERAVDLASKLQDDNLARLVLGNQAIYRDDWSKALGIFQTDRTPPSFLTFLAPVLQAWCLFAQGKGAPRLPSCIRRRIRISWAVWRPCRKRGLPPY</sequence>
<dbReference type="EMBL" id="CP014691">
    <property type="protein sequence ID" value="AQS86831.1"/>
    <property type="molecule type" value="Genomic_DNA"/>
</dbReference>
<proteinExistence type="predicted"/>
<organism evidence="1 2">
    <name type="scientific">Neoasaia chiangmaiensis</name>
    <dbReference type="NCBI Taxonomy" id="320497"/>
    <lineage>
        <taxon>Bacteria</taxon>
        <taxon>Pseudomonadati</taxon>
        <taxon>Pseudomonadota</taxon>
        <taxon>Alphaproteobacteria</taxon>
        <taxon>Acetobacterales</taxon>
        <taxon>Acetobacteraceae</taxon>
        <taxon>Neoasaia</taxon>
    </lineage>
</organism>
<evidence type="ECO:0000313" key="1">
    <source>
        <dbReference type="EMBL" id="AQS86831.1"/>
    </source>
</evidence>
<name>A0A1U9KM09_9PROT</name>
<dbReference type="STRING" id="320497.A0U93_01435"/>
<dbReference type="KEGG" id="nch:A0U93_01435"/>
<gene>
    <name evidence="1" type="ORF">A0U93_01435</name>
</gene>
<dbReference type="AlphaFoldDB" id="A0A1U9KM09"/>
<accession>A0A1U9KM09</accession>